<reference evidence="7 8" key="1">
    <citation type="submission" date="2014-04" db="EMBL/GenBank/DDBJ databases">
        <title>Vibrio metecus sp. nov., a close relative of Vibrio cholerae isolated from coastal brackish ponds and clinical specimens.</title>
        <authorList>
            <person name="Kirchberger P.C."/>
            <person name="Turnsek M."/>
            <person name="Hunt D.E."/>
            <person name="Haley B.J."/>
            <person name="Colwell R."/>
            <person name="Polz M.F."/>
            <person name="Tarr C.L."/>
            <person name="Boucher Y."/>
        </authorList>
    </citation>
    <scope>NUCLEOTIDE SEQUENCE [LARGE SCALE GENOMIC DNA]</scope>
    <source>
        <strain evidence="8">PPCK-2014</strain>
    </source>
</reference>
<keyword evidence="1 5" id="KW-0813">Transport</keyword>
<name>A0ABR4RTY2_VIBMT</name>
<comment type="caution">
    <text evidence="7">The sequence shown here is derived from an EMBL/GenBank/DDBJ whole genome shotgun (WGS) entry which is preliminary data.</text>
</comment>
<dbReference type="InterPro" id="IPR051030">
    <property type="entry name" value="Vitamin_B12-ABC_binding"/>
</dbReference>
<gene>
    <name evidence="5" type="primary">btuF</name>
    <name evidence="7" type="ORF">DP83_12435</name>
</gene>
<feature type="site" description="Important for BtuC binding" evidence="5">
    <location>
        <position position="206"/>
    </location>
</feature>
<dbReference type="InterPro" id="IPR054828">
    <property type="entry name" value="Vit_B12_bind_prot"/>
</dbReference>
<feature type="binding site" evidence="5">
    <location>
        <position position="54"/>
    </location>
    <ligand>
        <name>cyanocob(III)alamin</name>
        <dbReference type="ChEBI" id="CHEBI:17439"/>
    </ligand>
</feature>
<organism evidence="7 8">
    <name type="scientific">Vibrio metoecus</name>
    <dbReference type="NCBI Taxonomy" id="1481663"/>
    <lineage>
        <taxon>Bacteria</taxon>
        <taxon>Pseudomonadati</taxon>
        <taxon>Pseudomonadota</taxon>
        <taxon>Gammaproteobacteria</taxon>
        <taxon>Vibrionales</taxon>
        <taxon>Vibrionaceae</taxon>
        <taxon>Vibrio</taxon>
    </lineage>
</organism>
<dbReference type="Pfam" id="PF01497">
    <property type="entry name" value="Peripla_BP_2"/>
    <property type="match status" value="1"/>
</dbReference>
<sequence precursor="true">MPVIRLITFTFLFIAPNVLAAPFAAERVISLAPHATEIAYAAGLGDKLVAVSEYSDYPPEALKLDRVANHQTINIEKILTLKPDLIIAWPAGNPPRELAKLRQLGITIYDSQTKTLDEIADNIEALSQYSSNPTVGKKAANDFRQRLQNLRKQYASNQPVRYFYQLSEKPIITLAQGHWPSEVFSLCGGVNIFADSAAPYPQVSIEQVLVKQPEVIFTSEHAIANGHMWQAWRAQLSAVQKEQVWPLTSDWLNRPTPRTLDAVEQVCQYLKIAQKQVTLADKNLRKIRPQFAVLYF</sequence>
<dbReference type="CDD" id="cd01144">
    <property type="entry name" value="BtuF"/>
    <property type="match status" value="1"/>
</dbReference>
<feature type="site" description="Important for BtuC binding" evidence="5">
    <location>
        <position position="76"/>
    </location>
</feature>
<dbReference type="InterPro" id="IPR002491">
    <property type="entry name" value="ABC_transptr_periplasmic_BD"/>
</dbReference>
<feature type="signal peptide" evidence="5">
    <location>
        <begin position="1"/>
        <end position="20"/>
    </location>
</feature>
<evidence type="ECO:0000256" key="3">
    <source>
        <dbReference type="ARBA" id="ARBA00022764"/>
    </source>
</evidence>
<dbReference type="NCBIfam" id="NF002894">
    <property type="entry name" value="PRK03379.1"/>
    <property type="match status" value="1"/>
</dbReference>
<proteinExistence type="inferred from homology"/>
<dbReference type="HAMAP" id="MF_01000">
    <property type="entry name" value="BtuF"/>
    <property type="match status" value="1"/>
</dbReference>
<evidence type="ECO:0000313" key="8">
    <source>
        <dbReference type="Proteomes" id="UP000027331"/>
    </source>
</evidence>
<evidence type="ECO:0000256" key="4">
    <source>
        <dbReference type="ARBA" id="ARBA00023157"/>
    </source>
</evidence>
<dbReference type="SUPFAM" id="SSF53807">
    <property type="entry name" value="Helical backbone' metal receptor"/>
    <property type="match status" value="1"/>
</dbReference>
<comment type="subcellular location">
    <subcellularLocation>
        <location evidence="5">Periplasm</location>
    </subcellularLocation>
</comment>
<evidence type="ECO:0000256" key="5">
    <source>
        <dbReference type="HAMAP-Rule" id="MF_01000"/>
    </source>
</evidence>
<evidence type="ECO:0000313" key="7">
    <source>
        <dbReference type="EMBL" id="KDO13142.1"/>
    </source>
</evidence>
<comment type="similarity">
    <text evidence="5">Belongs to the BtuF family.</text>
</comment>
<dbReference type="InterPro" id="IPR023544">
    <property type="entry name" value="ABC_transptr_vit_B12-bd"/>
</dbReference>
<dbReference type="Gene3D" id="3.40.50.1980">
    <property type="entry name" value="Nitrogenase molybdenum iron protein domain"/>
    <property type="match status" value="2"/>
</dbReference>
<comment type="subunit">
    <text evidence="5">The complex is composed of two ATP-binding proteins (BtuD), two transmembrane proteins (BtuC) and a solute-binding protein (BtuF).</text>
</comment>
<feature type="chain" id="PRO_5044918192" description="Vitamin B12-binding protein" evidence="5">
    <location>
        <begin position="21"/>
        <end position="296"/>
    </location>
</feature>
<dbReference type="Proteomes" id="UP000027331">
    <property type="component" value="Unassembled WGS sequence"/>
</dbReference>
<evidence type="ECO:0000256" key="1">
    <source>
        <dbReference type="ARBA" id="ARBA00022448"/>
    </source>
</evidence>
<comment type="caution">
    <text evidence="5">Lacks conserved residue(s) required for the propagation of feature annotation.</text>
</comment>
<feature type="domain" description="Fe/B12 periplasmic-binding" evidence="6">
    <location>
        <begin position="27"/>
        <end position="274"/>
    </location>
</feature>
<evidence type="ECO:0000256" key="2">
    <source>
        <dbReference type="ARBA" id="ARBA00022729"/>
    </source>
</evidence>
<dbReference type="PANTHER" id="PTHR42860">
    <property type="entry name" value="VITAMIN B12-BINDING PROTEIN"/>
    <property type="match status" value="1"/>
</dbReference>
<keyword evidence="3 5" id="KW-0574">Periplasm</keyword>
<dbReference type="PANTHER" id="PTHR42860:SF1">
    <property type="entry name" value="VITAMIN B12-BINDING PROTEIN"/>
    <property type="match status" value="1"/>
</dbReference>
<keyword evidence="4" id="KW-1015">Disulfide bond</keyword>
<dbReference type="EMBL" id="JJMN01000070">
    <property type="protein sequence ID" value="KDO13142.1"/>
    <property type="molecule type" value="Genomic_DNA"/>
</dbReference>
<keyword evidence="2 5" id="KW-0732">Signal</keyword>
<dbReference type="NCBIfam" id="NF038402">
    <property type="entry name" value="TroA_like"/>
    <property type="match status" value="1"/>
</dbReference>
<accession>A0ABR4RTY2</accession>
<comment type="function">
    <text evidence="5">Part of the ABC transporter complex BtuCDF involved in vitamin B12 import. Binds vitamin B12 and delivers it to the periplasmic surface of BtuC.</text>
</comment>
<keyword evidence="8" id="KW-1185">Reference proteome</keyword>
<evidence type="ECO:0000259" key="6">
    <source>
        <dbReference type="PROSITE" id="PS50983"/>
    </source>
</evidence>
<protein>
    <recommendedName>
        <fullName evidence="5">Vitamin B12-binding protein</fullName>
    </recommendedName>
</protein>
<dbReference type="PROSITE" id="PS50983">
    <property type="entry name" value="FE_B12_PBP"/>
    <property type="match status" value="1"/>
</dbReference>